<accession>A0A931BSP9</accession>
<keyword evidence="2" id="KW-1185">Reference proteome</keyword>
<comment type="caution">
    <text evidence="1">The sequence shown here is derived from an EMBL/GenBank/DDBJ whole genome shotgun (WGS) entry which is preliminary data.</text>
</comment>
<reference evidence="1" key="1">
    <citation type="submission" date="2020-11" db="EMBL/GenBank/DDBJ databases">
        <authorList>
            <person name="Kim M.K."/>
        </authorList>
    </citation>
    <scope>NUCLEOTIDE SEQUENCE</scope>
    <source>
        <strain evidence="1">BT350</strain>
    </source>
</reference>
<dbReference type="Proteomes" id="UP000599312">
    <property type="component" value="Unassembled WGS sequence"/>
</dbReference>
<name>A0A931BSP9_9HYPH</name>
<sequence length="110" mass="12490">MDRDNRPLAEQWHDAAMAHVDAEAAASMLEETKSAVLAEMVSDELRSDPKMSVAKAETTVKASRRWREHVEGIVRARKAANRARVSRDYLKMRFSQWISEDANHRAGARV</sequence>
<dbReference type="AlphaFoldDB" id="A0A931BSP9"/>
<evidence type="ECO:0000313" key="2">
    <source>
        <dbReference type="Proteomes" id="UP000599312"/>
    </source>
</evidence>
<organism evidence="1 2">
    <name type="scientific">Microvirga alba</name>
    <dbReference type="NCBI Taxonomy" id="2791025"/>
    <lineage>
        <taxon>Bacteria</taxon>
        <taxon>Pseudomonadati</taxon>
        <taxon>Pseudomonadota</taxon>
        <taxon>Alphaproteobacteria</taxon>
        <taxon>Hyphomicrobiales</taxon>
        <taxon>Methylobacteriaceae</taxon>
        <taxon>Microvirga</taxon>
    </lineage>
</organism>
<proteinExistence type="predicted"/>
<gene>
    <name evidence="1" type="ORF">I2H38_11270</name>
</gene>
<dbReference type="RefSeq" id="WP_196271965.1">
    <property type="nucleotide sequence ID" value="NZ_JADQDO010000005.1"/>
</dbReference>
<dbReference type="EMBL" id="JADQDO010000005">
    <property type="protein sequence ID" value="MBF9233958.1"/>
    <property type="molecule type" value="Genomic_DNA"/>
</dbReference>
<evidence type="ECO:0000313" key="1">
    <source>
        <dbReference type="EMBL" id="MBF9233958.1"/>
    </source>
</evidence>
<protein>
    <submittedName>
        <fullName evidence="1">Uncharacterized protein</fullName>
    </submittedName>
</protein>